<dbReference type="GO" id="GO:0006397">
    <property type="term" value="P:mRNA processing"/>
    <property type="evidence" value="ECO:0007669"/>
    <property type="project" value="UniProtKB-KW"/>
</dbReference>
<evidence type="ECO:0000313" key="10">
    <source>
        <dbReference type="EMBL" id="QHT15829.1"/>
    </source>
</evidence>
<reference evidence="10" key="1">
    <citation type="journal article" date="2020" name="Nature">
        <title>Giant virus diversity and host interactions through global metagenomics.</title>
        <authorList>
            <person name="Schulz F."/>
            <person name="Roux S."/>
            <person name="Paez-Espino D."/>
            <person name="Jungbluth S."/>
            <person name="Walsh D.A."/>
            <person name="Denef V.J."/>
            <person name="McMahon K.D."/>
            <person name="Konstantinidis K.T."/>
            <person name="Eloe-Fadrosh E.A."/>
            <person name="Kyrpides N.C."/>
            <person name="Woyke T."/>
        </authorList>
    </citation>
    <scope>NUCLEOTIDE SEQUENCE</scope>
    <source>
        <strain evidence="10">GVMAG-M-3300023174-176</strain>
    </source>
</reference>
<keyword evidence="4" id="KW-0547">Nucleotide-binding</keyword>
<proteinExistence type="predicted"/>
<dbReference type="GO" id="GO:0016740">
    <property type="term" value="F:transferase activity"/>
    <property type="evidence" value="ECO:0007669"/>
    <property type="project" value="UniProtKB-KW"/>
</dbReference>
<evidence type="ECO:0000256" key="4">
    <source>
        <dbReference type="ARBA" id="ARBA00022741"/>
    </source>
</evidence>
<dbReference type="EMBL" id="MN739613">
    <property type="protein sequence ID" value="QHT15829.1"/>
    <property type="molecule type" value="Genomic_DNA"/>
</dbReference>
<evidence type="ECO:0000256" key="7">
    <source>
        <dbReference type="ARBA" id="ARBA00023163"/>
    </source>
</evidence>
<accession>A0A6C0DIT4</accession>
<evidence type="ECO:0000256" key="2">
    <source>
        <dbReference type="ARBA" id="ARBA00022664"/>
    </source>
</evidence>
<keyword evidence="5" id="KW-0067">ATP-binding</keyword>
<dbReference type="InterPro" id="IPR045355">
    <property type="entry name" value="PolyA_pol_cat_su"/>
</dbReference>
<dbReference type="GO" id="GO:0005524">
    <property type="term" value="F:ATP binding"/>
    <property type="evidence" value="ECO:0007669"/>
    <property type="project" value="UniProtKB-KW"/>
</dbReference>
<organism evidence="10">
    <name type="scientific">viral metagenome</name>
    <dbReference type="NCBI Taxonomy" id="1070528"/>
    <lineage>
        <taxon>unclassified sequences</taxon>
        <taxon>metagenomes</taxon>
        <taxon>organismal metagenomes</taxon>
    </lineage>
</organism>
<dbReference type="Pfam" id="PF19244">
    <property type="entry name" value="Poly_A_pol_cat"/>
    <property type="match status" value="1"/>
</dbReference>
<evidence type="ECO:0000259" key="9">
    <source>
        <dbReference type="Pfam" id="PF19244"/>
    </source>
</evidence>
<keyword evidence="3" id="KW-0808">Transferase</keyword>
<feature type="region of interest" description="Disordered" evidence="8">
    <location>
        <begin position="433"/>
        <end position="480"/>
    </location>
</feature>
<protein>
    <recommendedName>
        <fullName evidence="9">Poly(A) polymerase catalytic subunit domain-containing protein</fullName>
    </recommendedName>
</protein>
<sequence>MRHIEAPHFDKEKYTKQIERISEIAGEAKEKVDFDSAHDPEVLKAIDIVEQFLRKTHRLCYGGQAINAHLPEKYKFYDPNTTIPDYDMFTPDRASDIKQLVGYLRKAGFREISDREGMHEGTTKIYVNYIPVADITEIDSKLYELLSEREFVDNGISYLDSNTLRMLMYLELSRPKGQVDRWEKVYERLTMLNEFDRVKPCKVWEKQLPTGLMSAHDVDGILDYIIQEQRVFAGADLAGFYKRSFSKKPAAKWLLKTKRPILFYSPDLAADTKHFAYELQHSSSHKTTVTKVDAMGGDLIPQMAIFMRDKVPFLIIMAQTACHSYYSLPVKKGQTLRVASLDTLITLFFAISLLKYKFLTLTGLDCLAKELVSISYKARLKPDAFPFPFISLECTGHQKRLPSLIREKVMRIRATKKKMRKLILTGTENARNDYQTLKNNSRSGQSRKTSRQTSQKTSRNTNRKASLEITPVSILKPERL</sequence>
<dbReference type="GO" id="GO:0044423">
    <property type="term" value="C:virion component"/>
    <property type="evidence" value="ECO:0007669"/>
    <property type="project" value="UniProtKB-KW"/>
</dbReference>
<dbReference type="AlphaFoldDB" id="A0A6C0DIT4"/>
<evidence type="ECO:0000256" key="3">
    <source>
        <dbReference type="ARBA" id="ARBA00022679"/>
    </source>
</evidence>
<keyword evidence="6" id="KW-0946">Virion</keyword>
<evidence type="ECO:0000256" key="1">
    <source>
        <dbReference type="ARBA" id="ARBA00004328"/>
    </source>
</evidence>
<evidence type="ECO:0000256" key="8">
    <source>
        <dbReference type="SAM" id="MobiDB-lite"/>
    </source>
</evidence>
<evidence type="ECO:0000256" key="6">
    <source>
        <dbReference type="ARBA" id="ARBA00022844"/>
    </source>
</evidence>
<feature type="compositionally biased region" description="Polar residues" evidence="8">
    <location>
        <begin position="433"/>
        <end position="464"/>
    </location>
</feature>
<evidence type="ECO:0000256" key="5">
    <source>
        <dbReference type="ARBA" id="ARBA00022840"/>
    </source>
</evidence>
<keyword evidence="7" id="KW-0804">Transcription</keyword>
<name>A0A6C0DIT4_9ZZZZ</name>
<feature type="domain" description="Poly(A) polymerase catalytic subunit" evidence="9">
    <location>
        <begin position="47"/>
        <end position="175"/>
    </location>
</feature>
<keyword evidence="2" id="KW-0507">mRNA processing</keyword>
<comment type="subcellular location">
    <subcellularLocation>
        <location evidence="1">Virion</location>
    </subcellularLocation>
</comment>